<dbReference type="Pfam" id="PF07690">
    <property type="entry name" value="MFS_1"/>
    <property type="match status" value="1"/>
</dbReference>
<feature type="transmembrane region" description="Helical" evidence="8">
    <location>
        <begin position="36"/>
        <end position="57"/>
    </location>
</feature>
<feature type="transmembrane region" description="Helical" evidence="8">
    <location>
        <begin position="140"/>
        <end position="160"/>
    </location>
</feature>
<feature type="transmembrane region" description="Helical" evidence="8">
    <location>
        <begin position="201"/>
        <end position="221"/>
    </location>
</feature>
<dbReference type="Pfam" id="PF04082">
    <property type="entry name" value="Fungal_trans"/>
    <property type="match status" value="1"/>
</dbReference>
<keyword evidence="2" id="KW-0813">Transport</keyword>
<feature type="transmembrane region" description="Helical" evidence="8">
    <location>
        <begin position="172"/>
        <end position="189"/>
    </location>
</feature>
<comment type="subcellular location">
    <subcellularLocation>
        <location evidence="1">Membrane</location>
        <topology evidence="1">Multi-pass membrane protein</topology>
    </subcellularLocation>
</comment>
<dbReference type="PROSITE" id="PS50850">
    <property type="entry name" value="MFS"/>
    <property type="match status" value="1"/>
</dbReference>
<organism evidence="10 11">
    <name type="scientific">Thyridium curvatum</name>
    <dbReference type="NCBI Taxonomy" id="1093900"/>
    <lineage>
        <taxon>Eukaryota</taxon>
        <taxon>Fungi</taxon>
        <taxon>Dikarya</taxon>
        <taxon>Ascomycota</taxon>
        <taxon>Pezizomycotina</taxon>
        <taxon>Sordariomycetes</taxon>
        <taxon>Sordariomycetidae</taxon>
        <taxon>Thyridiales</taxon>
        <taxon>Thyridiaceae</taxon>
        <taxon>Thyridium</taxon>
    </lineage>
</organism>
<evidence type="ECO:0000256" key="5">
    <source>
        <dbReference type="ARBA" id="ARBA00023136"/>
    </source>
</evidence>
<protein>
    <recommendedName>
        <fullName evidence="9">Major facilitator superfamily (MFS) profile domain-containing protein</fullName>
    </recommendedName>
</protein>
<evidence type="ECO:0000256" key="4">
    <source>
        <dbReference type="ARBA" id="ARBA00022989"/>
    </source>
</evidence>
<dbReference type="SUPFAM" id="SSF103473">
    <property type="entry name" value="MFS general substrate transporter"/>
    <property type="match status" value="1"/>
</dbReference>
<dbReference type="PANTHER" id="PTHR43791">
    <property type="entry name" value="PERMEASE-RELATED"/>
    <property type="match status" value="1"/>
</dbReference>
<dbReference type="PANTHER" id="PTHR43791:SF70">
    <property type="entry name" value="MAJOR FACILITATOR SUPERFAMILY (MFS) PROFILE DOMAIN-CONTAINING PROTEIN"/>
    <property type="match status" value="1"/>
</dbReference>
<dbReference type="Proteomes" id="UP000319257">
    <property type="component" value="Unassembled WGS sequence"/>
</dbReference>
<gene>
    <name evidence="10" type="ORF">E0L32_002310</name>
</gene>
<dbReference type="GO" id="GO:0006351">
    <property type="term" value="P:DNA-templated transcription"/>
    <property type="evidence" value="ECO:0007669"/>
    <property type="project" value="InterPro"/>
</dbReference>
<dbReference type="SMART" id="SM00906">
    <property type="entry name" value="Fungal_trans"/>
    <property type="match status" value="1"/>
</dbReference>
<keyword evidence="4 8" id="KW-1133">Transmembrane helix</keyword>
<dbReference type="InterPro" id="IPR007219">
    <property type="entry name" value="XnlR_reg_dom"/>
</dbReference>
<feature type="transmembrane region" description="Helical" evidence="8">
    <location>
        <begin position="364"/>
        <end position="382"/>
    </location>
</feature>
<accession>A0A507AL59</accession>
<evidence type="ECO:0000313" key="10">
    <source>
        <dbReference type="EMBL" id="TPX06814.1"/>
    </source>
</evidence>
<keyword evidence="11" id="KW-1185">Reference proteome</keyword>
<dbReference type="InParanoid" id="A0A507AL59"/>
<proteinExistence type="predicted"/>
<feature type="transmembrane region" description="Helical" evidence="8">
    <location>
        <begin position="308"/>
        <end position="328"/>
    </location>
</feature>
<dbReference type="GO" id="GO:0016020">
    <property type="term" value="C:membrane"/>
    <property type="evidence" value="ECO:0007669"/>
    <property type="project" value="UniProtKB-SubCell"/>
</dbReference>
<dbReference type="EMBL" id="SKBQ01000009">
    <property type="protein sequence ID" value="TPX06814.1"/>
    <property type="molecule type" value="Genomic_DNA"/>
</dbReference>
<feature type="compositionally biased region" description="Polar residues" evidence="7">
    <location>
        <begin position="521"/>
        <end position="540"/>
    </location>
</feature>
<dbReference type="GeneID" id="41969757"/>
<dbReference type="InterPro" id="IPR020846">
    <property type="entry name" value="MFS_dom"/>
</dbReference>
<dbReference type="InterPro" id="IPR036259">
    <property type="entry name" value="MFS_trans_sf"/>
</dbReference>
<evidence type="ECO:0000256" key="3">
    <source>
        <dbReference type="ARBA" id="ARBA00022692"/>
    </source>
</evidence>
<dbReference type="OrthoDB" id="25921at2759"/>
<reference evidence="10 11" key="1">
    <citation type="submission" date="2019-06" db="EMBL/GenBank/DDBJ databases">
        <title>Draft genome sequence of the filamentous fungus Phialemoniopsis curvata isolated from diesel fuel.</title>
        <authorList>
            <person name="Varaljay V.A."/>
            <person name="Lyon W.J."/>
            <person name="Crouch A.L."/>
            <person name="Drake C.E."/>
            <person name="Hollomon J.M."/>
            <person name="Nadeau L.J."/>
            <person name="Nunn H.S."/>
            <person name="Stevenson B.S."/>
            <person name="Bojanowski C.L."/>
            <person name="Crookes-Goodson W.J."/>
        </authorList>
    </citation>
    <scope>NUCLEOTIDE SEQUENCE [LARGE SCALE GENOMIC DNA]</scope>
    <source>
        <strain evidence="10 11">D216</strain>
    </source>
</reference>
<feature type="region of interest" description="Disordered" evidence="7">
    <location>
        <begin position="521"/>
        <end position="556"/>
    </location>
</feature>
<feature type="transmembrane region" description="Helical" evidence="8">
    <location>
        <begin position="333"/>
        <end position="352"/>
    </location>
</feature>
<dbReference type="InterPro" id="IPR011701">
    <property type="entry name" value="MFS"/>
</dbReference>
<dbReference type="RefSeq" id="XP_030988525.1">
    <property type="nucleotide sequence ID" value="XM_031136485.1"/>
</dbReference>
<dbReference type="GO" id="GO:0008270">
    <property type="term" value="F:zinc ion binding"/>
    <property type="evidence" value="ECO:0007669"/>
    <property type="project" value="InterPro"/>
</dbReference>
<dbReference type="CDD" id="cd12148">
    <property type="entry name" value="fungal_TF_MHR"/>
    <property type="match status" value="1"/>
</dbReference>
<name>A0A507AL59_9PEZI</name>
<evidence type="ECO:0000256" key="7">
    <source>
        <dbReference type="SAM" id="MobiDB-lite"/>
    </source>
</evidence>
<feature type="transmembrane region" description="Helical" evidence="8">
    <location>
        <begin position="111"/>
        <end position="134"/>
    </location>
</feature>
<evidence type="ECO:0000313" key="11">
    <source>
        <dbReference type="Proteomes" id="UP000319257"/>
    </source>
</evidence>
<sequence length="1131" mass="125445">MNEGKSELRNSSDTPRAEEIVASGMETITPQQNRRMLIKINSVVLMTMILASTMAFLDKNAMSFAAVYGMTKETNLKNQDYSWLGSVFYFGYLGMEAPALWLLTKVRIGKFLGALLIFWGVTITAMAGCTSFATLAVARFFLGVFEAALLPCCILLTSLWYRREEHAIVSALYYNTFAGIFGGILAYAIGHISGSLSEWKYLFIIYGSITIALGITVVLALPDAPSNAWFFTAEEKKLAIIRVAENQTGVDNHNKVESSQEGAFDPKYWVLSVGVMAYAVTNSGITNFNPLIISGYGFSPQKTSLMSAPQAAVAIVAQVVATVIMLYVPRTRCIIWVLSTFPALAGAAMIHSLDIKEHRTASLVGVYLMGFYNVSFVTMLSLQSSNNSGATKKSFAGVSVAVFYSVANIFGPQFFRTDQSPYYPLGIAAMLAAFAINGVMGMLYFAICFFENKRRDRLYGKSTGSHLDICDLKVPQCSACYRHREECNITECVAYPYSTVQALLDQITALKARVDQSPAQSLGTQPVTVGSGPESVSLQSARPHPTQPLSDRPNLDDESLRKEAEEVGVLALGGPSRFSEGSYGEFIGGAAGSTFARIFFRQLTLIPSELPDRRGGFLDLSPTTQQAALPPQPVARRLLHAYIARVHVWWPFLQLPVLRRVFQKLYQEPRSCDNQEKFLVFVVLALGSRETLHGNGSTSQGPIDMNDSSSYFQTALHFFHNFYDHPQDLLRIQAILLLTIWMLDSPISADINDLWHLARYAMSAVIEAGLHRHNTDWGFTAEELEIRNRAWWSAYCLERHVATMTGRVLSVREHAIHALMPTPMTFDALTESEAAAAPVFHKCIVEPFKHMIRLRKLGGRILESVYIARTPDGLALDTTFQQISAEADAIRLELANWDHQLNTAVVKPSREYSEMKIESCLLRLMLQRPSPTYMVPSSQMVFSCSKAASSAVKNWLRLEQQSGILAVCRSSRQVHAIFLVGLAALYCDWRSTIKPNTNTTVAIAMPVGRAWRHENDTMVCMDLLNRGLSKLQSPNLFRCLEVFQAVRLKVYKDSPGARTSQLYNPITPSADGSYGAMETQDFDAGMNLWSLPGDSIESYLDQVNDFLGGGVFDVDETLNGWYTALMQEVQQ</sequence>
<evidence type="ECO:0000256" key="6">
    <source>
        <dbReference type="ARBA" id="ARBA00023242"/>
    </source>
</evidence>
<feature type="transmembrane region" description="Helical" evidence="8">
    <location>
        <begin position="394"/>
        <end position="415"/>
    </location>
</feature>
<feature type="transmembrane region" description="Helical" evidence="8">
    <location>
        <begin position="427"/>
        <end position="450"/>
    </location>
</feature>
<evidence type="ECO:0000259" key="9">
    <source>
        <dbReference type="PROSITE" id="PS50850"/>
    </source>
</evidence>
<evidence type="ECO:0000256" key="8">
    <source>
        <dbReference type="SAM" id="Phobius"/>
    </source>
</evidence>
<dbReference type="Gene3D" id="1.20.1250.20">
    <property type="entry name" value="MFS general substrate transporter like domains"/>
    <property type="match status" value="2"/>
</dbReference>
<feature type="transmembrane region" description="Helical" evidence="8">
    <location>
        <begin position="81"/>
        <end position="104"/>
    </location>
</feature>
<feature type="domain" description="Major facilitator superfamily (MFS) profile" evidence="9">
    <location>
        <begin position="44"/>
        <end position="453"/>
    </location>
</feature>
<comment type="caution">
    <text evidence="10">The sequence shown here is derived from an EMBL/GenBank/DDBJ whole genome shotgun (WGS) entry which is preliminary data.</text>
</comment>
<evidence type="ECO:0000256" key="2">
    <source>
        <dbReference type="ARBA" id="ARBA00022448"/>
    </source>
</evidence>
<dbReference type="AlphaFoldDB" id="A0A507AL59"/>
<keyword evidence="5 8" id="KW-0472">Membrane</keyword>
<dbReference type="GO" id="GO:0022857">
    <property type="term" value="F:transmembrane transporter activity"/>
    <property type="evidence" value="ECO:0007669"/>
    <property type="project" value="InterPro"/>
</dbReference>
<feature type="transmembrane region" description="Helical" evidence="8">
    <location>
        <begin position="268"/>
        <end position="288"/>
    </location>
</feature>
<keyword evidence="6" id="KW-0539">Nucleus</keyword>
<dbReference type="GO" id="GO:0003677">
    <property type="term" value="F:DNA binding"/>
    <property type="evidence" value="ECO:0007669"/>
    <property type="project" value="InterPro"/>
</dbReference>
<keyword evidence="3 8" id="KW-0812">Transmembrane</keyword>
<evidence type="ECO:0000256" key="1">
    <source>
        <dbReference type="ARBA" id="ARBA00004141"/>
    </source>
</evidence>